<dbReference type="Proteomes" id="UP000237381">
    <property type="component" value="Unassembled WGS sequence"/>
</dbReference>
<dbReference type="EMBL" id="PQGA01000005">
    <property type="protein sequence ID" value="POR52287.1"/>
    <property type="molecule type" value="Genomic_DNA"/>
</dbReference>
<protein>
    <submittedName>
        <fullName evidence="2">Uncharacterized protein</fullName>
    </submittedName>
</protein>
<name>A0A2S4MCW8_9BURK</name>
<evidence type="ECO:0000313" key="3">
    <source>
        <dbReference type="Proteomes" id="UP000237381"/>
    </source>
</evidence>
<keyword evidence="3" id="KW-1185">Reference proteome</keyword>
<feature type="compositionally biased region" description="Polar residues" evidence="1">
    <location>
        <begin position="22"/>
        <end position="46"/>
    </location>
</feature>
<sequence>MTSSIGSSNLTRPSSPEPLANNRGTKSSGLQQPGGNSSAKPKTVQPTPVGPLGHTINTTA</sequence>
<comment type="caution">
    <text evidence="2">The sequence shown here is derived from an EMBL/GenBank/DDBJ whole genome shotgun (WGS) entry which is preliminary data.</text>
</comment>
<reference evidence="2 3" key="1">
    <citation type="submission" date="2018-01" db="EMBL/GenBank/DDBJ databases">
        <title>Genomic Encyclopedia of Type Strains, Phase III (KMG-III): the genomes of soil and plant-associated and newly described type strains.</title>
        <authorList>
            <person name="Whitman W."/>
        </authorList>
    </citation>
    <scope>NUCLEOTIDE SEQUENCE [LARGE SCALE GENOMIC DNA]</scope>
    <source>
        <strain evidence="2 3">JCM 18070</strain>
    </source>
</reference>
<gene>
    <name evidence="2" type="ORF">B0G62_105255</name>
</gene>
<proteinExistence type="predicted"/>
<feature type="compositionally biased region" description="Polar residues" evidence="1">
    <location>
        <begin position="1"/>
        <end position="14"/>
    </location>
</feature>
<dbReference type="OrthoDB" id="9104345at2"/>
<organism evidence="2 3">
    <name type="scientific">Paraburkholderia eburnea</name>
    <dbReference type="NCBI Taxonomy" id="1189126"/>
    <lineage>
        <taxon>Bacteria</taxon>
        <taxon>Pseudomonadati</taxon>
        <taxon>Pseudomonadota</taxon>
        <taxon>Betaproteobacteria</taxon>
        <taxon>Burkholderiales</taxon>
        <taxon>Burkholderiaceae</taxon>
        <taxon>Paraburkholderia</taxon>
    </lineage>
</organism>
<evidence type="ECO:0000256" key="1">
    <source>
        <dbReference type="SAM" id="MobiDB-lite"/>
    </source>
</evidence>
<dbReference type="AlphaFoldDB" id="A0A2S4MCW8"/>
<evidence type="ECO:0000313" key="2">
    <source>
        <dbReference type="EMBL" id="POR52287.1"/>
    </source>
</evidence>
<accession>A0A2S4MCW8</accession>
<dbReference type="RefSeq" id="WP_103704654.1">
    <property type="nucleotide sequence ID" value="NZ_PQGA01000005.1"/>
</dbReference>
<feature type="region of interest" description="Disordered" evidence="1">
    <location>
        <begin position="1"/>
        <end position="60"/>
    </location>
</feature>